<name>A0A2V0P937_9CHLO</name>
<protein>
    <submittedName>
        <fullName evidence="2">Uncharacterized protein</fullName>
    </submittedName>
</protein>
<dbReference type="Proteomes" id="UP000247498">
    <property type="component" value="Unassembled WGS sequence"/>
</dbReference>
<feature type="compositionally biased region" description="Gly residues" evidence="1">
    <location>
        <begin position="88"/>
        <end position="102"/>
    </location>
</feature>
<dbReference type="PANTHER" id="PTHR37213:SF1">
    <property type="entry name" value="SUBTILISIN-LIKE PROTEASE"/>
    <property type="match status" value="1"/>
</dbReference>
<proteinExistence type="predicted"/>
<dbReference type="AlphaFoldDB" id="A0A2V0P937"/>
<keyword evidence="3" id="KW-1185">Reference proteome</keyword>
<reference evidence="2 3" key="1">
    <citation type="journal article" date="2018" name="Sci. Rep.">
        <title>Raphidocelis subcapitata (=Pseudokirchneriella subcapitata) provides an insight into genome evolution and environmental adaptations in the Sphaeropleales.</title>
        <authorList>
            <person name="Suzuki S."/>
            <person name="Yamaguchi H."/>
            <person name="Nakajima N."/>
            <person name="Kawachi M."/>
        </authorList>
    </citation>
    <scope>NUCLEOTIDE SEQUENCE [LARGE SCALE GENOMIC DNA]</scope>
    <source>
        <strain evidence="2 3">NIES-35</strain>
    </source>
</reference>
<feature type="region of interest" description="Disordered" evidence="1">
    <location>
        <begin position="76"/>
        <end position="102"/>
    </location>
</feature>
<evidence type="ECO:0000313" key="2">
    <source>
        <dbReference type="EMBL" id="GBF94403.1"/>
    </source>
</evidence>
<dbReference type="STRING" id="307507.A0A2V0P937"/>
<sequence>MAARSETVLGNLKQLLNVTFGVRGTRNAASWIAAGGLAYYLIYVPEQQRRQEIERERLLAKERAVAAGLVEIDRARPIPDPQDRGLIKGAGAGSGGGAAAKS</sequence>
<gene>
    <name evidence="2" type="ORF">Rsub_07217</name>
</gene>
<dbReference type="EMBL" id="BDRX01000051">
    <property type="protein sequence ID" value="GBF94403.1"/>
    <property type="molecule type" value="Genomic_DNA"/>
</dbReference>
<organism evidence="2 3">
    <name type="scientific">Raphidocelis subcapitata</name>
    <dbReference type="NCBI Taxonomy" id="307507"/>
    <lineage>
        <taxon>Eukaryota</taxon>
        <taxon>Viridiplantae</taxon>
        <taxon>Chlorophyta</taxon>
        <taxon>core chlorophytes</taxon>
        <taxon>Chlorophyceae</taxon>
        <taxon>CS clade</taxon>
        <taxon>Sphaeropleales</taxon>
        <taxon>Selenastraceae</taxon>
        <taxon>Raphidocelis</taxon>
    </lineage>
</organism>
<dbReference type="InParanoid" id="A0A2V0P937"/>
<comment type="caution">
    <text evidence="2">The sequence shown here is derived from an EMBL/GenBank/DDBJ whole genome shotgun (WGS) entry which is preliminary data.</text>
</comment>
<accession>A0A2V0P937</accession>
<dbReference type="PANTHER" id="PTHR37213">
    <property type="entry name" value="SUBTILISIN-LIKE PROTEASE"/>
    <property type="match status" value="1"/>
</dbReference>
<evidence type="ECO:0000256" key="1">
    <source>
        <dbReference type="SAM" id="MobiDB-lite"/>
    </source>
</evidence>
<dbReference type="OrthoDB" id="537655at2759"/>
<feature type="compositionally biased region" description="Basic and acidic residues" evidence="1">
    <location>
        <begin position="76"/>
        <end position="86"/>
    </location>
</feature>
<evidence type="ECO:0000313" key="3">
    <source>
        <dbReference type="Proteomes" id="UP000247498"/>
    </source>
</evidence>